<evidence type="ECO:0000313" key="2">
    <source>
        <dbReference type="Proteomes" id="UP000095658"/>
    </source>
</evidence>
<organism evidence="1 2">
    <name type="scientific">Domibacillus iocasae</name>
    <dbReference type="NCBI Taxonomy" id="1714016"/>
    <lineage>
        <taxon>Bacteria</taxon>
        <taxon>Bacillati</taxon>
        <taxon>Bacillota</taxon>
        <taxon>Bacilli</taxon>
        <taxon>Bacillales</taxon>
        <taxon>Bacillaceae</taxon>
        <taxon>Domibacillus</taxon>
    </lineage>
</organism>
<dbReference type="OrthoDB" id="9812700at2"/>
<name>A0A1E7DMX7_9BACI</name>
<accession>A0A1E7DMX7</accession>
<reference evidence="1 2" key="1">
    <citation type="submission" date="2016-06" db="EMBL/GenBank/DDBJ databases">
        <title>Domibacillus iocasae genome sequencing.</title>
        <authorList>
            <person name="Verma A."/>
            <person name="Pal Y."/>
            <person name="Ojha A.K."/>
            <person name="Krishnamurthi S."/>
        </authorList>
    </citation>
    <scope>NUCLEOTIDE SEQUENCE [LARGE SCALE GENOMIC DNA]</scope>
    <source>
        <strain evidence="1 2">DSM 29979</strain>
    </source>
</reference>
<dbReference type="Pfam" id="PF16258">
    <property type="entry name" value="DUF4912"/>
    <property type="match status" value="1"/>
</dbReference>
<dbReference type="RefSeq" id="WP_069938965.1">
    <property type="nucleotide sequence ID" value="NZ_MAMP01000022.1"/>
</dbReference>
<dbReference type="EMBL" id="MAMP01000022">
    <property type="protein sequence ID" value="OES44365.1"/>
    <property type="molecule type" value="Genomic_DNA"/>
</dbReference>
<dbReference type="Proteomes" id="UP000095658">
    <property type="component" value="Unassembled WGS sequence"/>
</dbReference>
<dbReference type="AlphaFoldDB" id="A0A1E7DMX7"/>
<dbReference type="InterPro" id="IPR032585">
    <property type="entry name" value="DUF4912"/>
</dbReference>
<evidence type="ECO:0000313" key="1">
    <source>
        <dbReference type="EMBL" id="OES44365.1"/>
    </source>
</evidence>
<protein>
    <recommendedName>
        <fullName evidence="3">DUF4912 domain-containing protein</fullName>
    </recommendedName>
</protein>
<comment type="caution">
    <text evidence="1">The sequence shown here is derived from an EMBL/GenBank/DDBJ whole genome shotgun (WGS) entry which is preliminary data.</text>
</comment>
<proteinExistence type="predicted"/>
<keyword evidence="2" id="KW-1185">Reference proteome</keyword>
<sequence>MVDEIVRLKSQNFSWDQIAGKLSIPKQEVKQKWRRFMAEKMELDAKSELHAVFLSRERLYCKWHLHPRLLKAAFYCEKPLNSEVLDLRIFDITDIYFNGTNAHSVTCIKINKQDHSWTIKGLKRNRSYICEIGYLTKNYIFWPILRSHPVHTSYERNTDYIFKLRAAEEFYHHPLNGPGWIEHPDCLR</sequence>
<dbReference type="STRING" id="1714016.BA724_08760"/>
<evidence type="ECO:0008006" key="3">
    <source>
        <dbReference type="Google" id="ProtNLM"/>
    </source>
</evidence>
<gene>
    <name evidence="1" type="ORF">BA724_08760</name>
</gene>